<dbReference type="Pfam" id="PF00550">
    <property type="entry name" value="PP-binding"/>
    <property type="match status" value="1"/>
</dbReference>
<dbReference type="InterPro" id="IPR020845">
    <property type="entry name" value="AMP-binding_CS"/>
</dbReference>
<dbReference type="PROSITE" id="PS00455">
    <property type="entry name" value="AMP_BINDING"/>
    <property type="match status" value="1"/>
</dbReference>
<dbReference type="InterPro" id="IPR000873">
    <property type="entry name" value="AMP-dep_synth/lig_dom"/>
</dbReference>
<dbReference type="Pfam" id="PF00975">
    <property type="entry name" value="Thioesterase"/>
    <property type="match status" value="1"/>
</dbReference>
<sequence>MAPLTPDPESIQNLSELLTRASVTQSRLTFYQESLEVVSATYAQLLRDAKVKARLLRCIEGVSPSSIVLLHFNSQYENIQWFWAAILAGVVPAISTPFVHDHNQRGKHLAHLNGMLNKPIILTTKRLIPEFLYIEGLRIYGVEDLESDATHITPNDFTPFERKGKDTAVLMLTSGSTGNAKAVQLRHSQIVRTIQGKSQCHGTQPGDTFLNWIGLDHVASLTEIHLHAMYLCCNQIHVASSVLLQDPLKFVQLLSEHTVAYTFAPNFFLNSVRDSVIAAGSSFHADLSHLRSLISGGESTVVATCTALTEALCRFGLQKEIIRPGFGMTETCAGAIYSKGCPSYDISCGYKVANLGTCIPGLEMRILNSRGSLASAGETGDLQISGPILFDGYFNNPGATKDTFTEDGWFITGDLAFIDKNGNLNLTGRSKDTIIVNGVKWSSTDIETAIEEEGIPGLIPSYTVAFSHKAPHSPTEDICIVYSPSYPPEDDQTRFETAAAISKTVSLIIGKRPDHLIPLPPALLQKSSLGKISRTKVRTAFENLEYASFESENSAALAHYREARFQPPTTKTETAVQTTLAKLLTMSPSCISMNASIFDLGVDSFNLFTLRRLVEAALGSEIDIPMSFLLIEPTVGAISASIDTLQLKPQEYNPIVPLQPHGSKTPLFCIHPGCGDILVFITLAAQFSTRPVYAIRARGHNPNERFFTSIQEAANTYAEHIRKTQPEGPYAIAGYSLGSTLAYEVGKVLEAQGQEVKFLASIDYPLTFGPMSNTWIGSMFW</sequence>
<keyword evidence="3" id="KW-1185">Reference proteome</keyword>
<dbReference type="PANTHER" id="PTHR22754">
    <property type="entry name" value="DISCO-INTERACTING PROTEIN 2 DIP2 -RELATED"/>
    <property type="match status" value="1"/>
</dbReference>
<comment type="caution">
    <text evidence="2">The sequence shown here is derived from an EMBL/GenBank/DDBJ whole genome shotgun (WGS) entry which is preliminary data.</text>
</comment>
<dbReference type="InterPro" id="IPR001031">
    <property type="entry name" value="Thioesterase"/>
</dbReference>
<protein>
    <submittedName>
        <fullName evidence="2">Microperfuranone synthase</fullName>
    </submittedName>
</protein>
<dbReference type="InterPro" id="IPR045851">
    <property type="entry name" value="AMP-bd_C_sf"/>
</dbReference>
<dbReference type="Proteomes" id="UP001338125">
    <property type="component" value="Unassembled WGS sequence"/>
</dbReference>
<dbReference type="PANTHER" id="PTHR22754:SF32">
    <property type="entry name" value="DISCO-INTERACTING PROTEIN 2"/>
    <property type="match status" value="1"/>
</dbReference>
<dbReference type="Pfam" id="PF00501">
    <property type="entry name" value="AMP-binding"/>
    <property type="match status" value="1"/>
</dbReference>
<evidence type="ECO:0000313" key="3">
    <source>
        <dbReference type="Proteomes" id="UP001338125"/>
    </source>
</evidence>
<evidence type="ECO:0000259" key="1">
    <source>
        <dbReference type="PROSITE" id="PS50075"/>
    </source>
</evidence>
<dbReference type="EMBL" id="JAVFKD010000001">
    <property type="protein sequence ID" value="KAK5998056.1"/>
    <property type="molecule type" value="Genomic_DNA"/>
</dbReference>
<dbReference type="Gene3D" id="3.40.50.12780">
    <property type="entry name" value="N-terminal domain of ligase-like"/>
    <property type="match status" value="1"/>
</dbReference>
<dbReference type="SUPFAM" id="SSF53474">
    <property type="entry name" value="alpha/beta-Hydrolases"/>
    <property type="match status" value="1"/>
</dbReference>
<dbReference type="Gene3D" id="3.30.300.30">
    <property type="match status" value="1"/>
</dbReference>
<dbReference type="InterPro" id="IPR036736">
    <property type="entry name" value="ACP-like_sf"/>
</dbReference>
<dbReference type="SUPFAM" id="SSF56801">
    <property type="entry name" value="Acetyl-CoA synthetase-like"/>
    <property type="match status" value="1"/>
</dbReference>
<evidence type="ECO:0000313" key="2">
    <source>
        <dbReference type="EMBL" id="KAK5998056.1"/>
    </source>
</evidence>
<accession>A0ABR0T265</accession>
<dbReference type="Gene3D" id="3.40.50.1820">
    <property type="entry name" value="alpha/beta hydrolase"/>
    <property type="match status" value="1"/>
</dbReference>
<name>A0ABR0T265_9HYPO</name>
<reference evidence="2 3" key="1">
    <citation type="submission" date="2024-01" db="EMBL/GenBank/DDBJ databases">
        <title>Complete genome of Cladobotryum mycophilum ATHUM6906.</title>
        <authorList>
            <person name="Christinaki A.C."/>
            <person name="Myridakis A.I."/>
            <person name="Kouvelis V.N."/>
        </authorList>
    </citation>
    <scope>NUCLEOTIDE SEQUENCE [LARGE SCALE GENOMIC DNA]</scope>
    <source>
        <strain evidence="2 3">ATHUM6906</strain>
    </source>
</reference>
<dbReference type="InterPro" id="IPR042099">
    <property type="entry name" value="ANL_N_sf"/>
</dbReference>
<organism evidence="2 3">
    <name type="scientific">Cladobotryum mycophilum</name>
    <dbReference type="NCBI Taxonomy" id="491253"/>
    <lineage>
        <taxon>Eukaryota</taxon>
        <taxon>Fungi</taxon>
        <taxon>Dikarya</taxon>
        <taxon>Ascomycota</taxon>
        <taxon>Pezizomycotina</taxon>
        <taxon>Sordariomycetes</taxon>
        <taxon>Hypocreomycetidae</taxon>
        <taxon>Hypocreales</taxon>
        <taxon>Hypocreaceae</taxon>
        <taxon>Cladobotryum</taxon>
    </lineage>
</organism>
<proteinExistence type="predicted"/>
<dbReference type="SUPFAM" id="SSF47336">
    <property type="entry name" value="ACP-like"/>
    <property type="match status" value="1"/>
</dbReference>
<dbReference type="InterPro" id="IPR009081">
    <property type="entry name" value="PP-bd_ACP"/>
</dbReference>
<dbReference type="InterPro" id="IPR029058">
    <property type="entry name" value="AB_hydrolase_fold"/>
</dbReference>
<gene>
    <name evidence="2" type="ORF">PT974_00427</name>
</gene>
<dbReference type="PROSITE" id="PS50075">
    <property type="entry name" value="CARRIER"/>
    <property type="match status" value="1"/>
</dbReference>
<feature type="domain" description="Carrier" evidence="1">
    <location>
        <begin position="567"/>
        <end position="646"/>
    </location>
</feature>
<dbReference type="Gene3D" id="1.10.1200.10">
    <property type="entry name" value="ACP-like"/>
    <property type="match status" value="1"/>
</dbReference>